<dbReference type="Proteomes" id="UP000784294">
    <property type="component" value="Unassembled WGS sequence"/>
</dbReference>
<feature type="compositionally biased region" description="Basic and acidic residues" evidence="1">
    <location>
        <begin position="46"/>
        <end position="70"/>
    </location>
</feature>
<evidence type="ECO:0000256" key="1">
    <source>
        <dbReference type="SAM" id="MobiDB-lite"/>
    </source>
</evidence>
<reference evidence="2" key="1">
    <citation type="submission" date="2018-11" db="EMBL/GenBank/DDBJ databases">
        <authorList>
            <consortium name="Pathogen Informatics"/>
        </authorList>
    </citation>
    <scope>NUCLEOTIDE SEQUENCE</scope>
</reference>
<evidence type="ECO:0000313" key="3">
    <source>
        <dbReference type="Proteomes" id="UP000784294"/>
    </source>
</evidence>
<evidence type="ECO:0000313" key="2">
    <source>
        <dbReference type="EMBL" id="VEL33992.1"/>
    </source>
</evidence>
<comment type="caution">
    <text evidence="2">The sequence shown here is derived from an EMBL/GenBank/DDBJ whole genome shotgun (WGS) entry which is preliminary data.</text>
</comment>
<dbReference type="AlphaFoldDB" id="A0A3S5B592"/>
<organism evidence="2 3">
    <name type="scientific">Protopolystoma xenopodis</name>
    <dbReference type="NCBI Taxonomy" id="117903"/>
    <lineage>
        <taxon>Eukaryota</taxon>
        <taxon>Metazoa</taxon>
        <taxon>Spiralia</taxon>
        <taxon>Lophotrochozoa</taxon>
        <taxon>Platyhelminthes</taxon>
        <taxon>Monogenea</taxon>
        <taxon>Polyopisthocotylea</taxon>
        <taxon>Polystomatidea</taxon>
        <taxon>Polystomatidae</taxon>
        <taxon>Protopolystoma</taxon>
    </lineage>
</organism>
<accession>A0A3S5B592</accession>
<name>A0A3S5B592_9PLAT</name>
<feature type="compositionally biased region" description="Gly residues" evidence="1">
    <location>
        <begin position="92"/>
        <end position="101"/>
    </location>
</feature>
<keyword evidence="3" id="KW-1185">Reference proteome</keyword>
<sequence length="101" mass="11020">MLTNQPGLEGGGGRSLGQCDLFPCRPQRADDCKDVPPVKSASRRMQRWDEERLAKEEVNRRTDLGVRQHDQSSGYQSDPAPQRSRGLEGVSEVGGGRPGTG</sequence>
<proteinExistence type="predicted"/>
<dbReference type="EMBL" id="CAAALY010246791">
    <property type="protein sequence ID" value="VEL33992.1"/>
    <property type="molecule type" value="Genomic_DNA"/>
</dbReference>
<feature type="region of interest" description="Disordered" evidence="1">
    <location>
        <begin position="1"/>
        <end position="101"/>
    </location>
</feature>
<gene>
    <name evidence="2" type="ORF">PXEA_LOCUS27432</name>
</gene>
<feature type="compositionally biased region" description="Basic and acidic residues" evidence="1">
    <location>
        <begin position="27"/>
        <end position="36"/>
    </location>
</feature>
<protein>
    <submittedName>
        <fullName evidence="2">Uncharacterized protein</fullName>
    </submittedName>
</protein>